<keyword evidence="2" id="KW-1185">Reference proteome</keyword>
<gene>
    <name evidence="1" type="ORF">DPMN_094733</name>
</gene>
<dbReference type="Proteomes" id="UP000828390">
    <property type="component" value="Unassembled WGS sequence"/>
</dbReference>
<evidence type="ECO:0000313" key="1">
    <source>
        <dbReference type="EMBL" id="KAH3852232.1"/>
    </source>
</evidence>
<comment type="caution">
    <text evidence="1">The sequence shown here is derived from an EMBL/GenBank/DDBJ whole genome shotgun (WGS) entry which is preliminary data.</text>
</comment>
<proteinExistence type="predicted"/>
<accession>A0A9D4L586</accession>
<reference evidence="1" key="1">
    <citation type="journal article" date="2019" name="bioRxiv">
        <title>The Genome of the Zebra Mussel, Dreissena polymorpha: A Resource for Invasive Species Research.</title>
        <authorList>
            <person name="McCartney M.A."/>
            <person name="Auch B."/>
            <person name="Kono T."/>
            <person name="Mallez S."/>
            <person name="Zhang Y."/>
            <person name="Obille A."/>
            <person name="Becker A."/>
            <person name="Abrahante J.E."/>
            <person name="Garbe J."/>
            <person name="Badalamenti J.P."/>
            <person name="Herman A."/>
            <person name="Mangelson H."/>
            <person name="Liachko I."/>
            <person name="Sullivan S."/>
            <person name="Sone E.D."/>
            <person name="Koren S."/>
            <person name="Silverstein K.A.T."/>
            <person name="Beckman K.B."/>
            <person name="Gohl D.M."/>
        </authorList>
    </citation>
    <scope>NUCLEOTIDE SEQUENCE</scope>
    <source>
        <strain evidence="1">Duluth1</strain>
        <tissue evidence="1">Whole animal</tissue>
    </source>
</reference>
<protein>
    <submittedName>
        <fullName evidence="1">Uncharacterized protein</fullName>
    </submittedName>
</protein>
<name>A0A9D4L586_DREPO</name>
<evidence type="ECO:0000313" key="2">
    <source>
        <dbReference type="Proteomes" id="UP000828390"/>
    </source>
</evidence>
<reference evidence="1" key="2">
    <citation type="submission" date="2020-11" db="EMBL/GenBank/DDBJ databases">
        <authorList>
            <person name="McCartney M.A."/>
            <person name="Auch B."/>
            <person name="Kono T."/>
            <person name="Mallez S."/>
            <person name="Becker A."/>
            <person name="Gohl D.M."/>
            <person name="Silverstein K.A.T."/>
            <person name="Koren S."/>
            <person name="Bechman K.B."/>
            <person name="Herman A."/>
            <person name="Abrahante J.E."/>
            <person name="Garbe J."/>
        </authorList>
    </citation>
    <scope>NUCLEOTIDE SEQUENCE</scope>
    <source>
        <strain evidence="1">Duluth1</strain>
        <tissue evidence="1">Whole animal</tissue>
    </source>
</reference>
<dbReference type="AlphaFoldDB" id="A0A9D4L586"/>
<sequence length="71" mass="8074">MQTCQCCLPHIHIPLATEGHEWTKNTDTGLIEPVWIDGDILSPQIVDVLEDMANELEEHNDTDESDTETER</sequence>
<dbReference type="EMBL" id="JAIWYP010000003">
    <property type="protein sequence ID" value="KAH3852232.1"/>
    <property type="molecule type" value="Genomic_DNA"/>
</dbReference>
<organism evidence="1 2">
    <name type="scientific">Dreissena polymorpha</name>
    <name type="common">Zebra mussel</name>
    <name type="synonym">Mytilus polymorpha</name>
    <dbReference type="NCBI Taxonomy" id="45954"/>
    <lineage>
        <taxon>Eukaryota</taxon>
        <taxon>Metazoa</taxon>
        <taxon>Spiralia</taxon>
        <taxon>Lophotrochozoa</taxon>
        <taxon>Mollusca</taxon>
        <taxon>Bivalvia</taxon>
        <taxon>Autobranchia</taxon>
        <taxon>Heteroconchia</taxon>
        <taxon>Euheterodonta</taxon>
        <taxon>Imparidentia</taxon>
        <taxon>Neoheterodontei</taxon>
        <taxon>Myida</taxon>
        <taxon>Dreissenoidea</taxon>
        <taxon>Dreissenidae</taxon>
        <taxon>Dreissena</taxon>
    </lineage>
</organism>
<feature type="non-terminal residue" evidence="1">
    <location>
        <position position="71"/>
    </location>
</feature>